<name>A0AAU8J9S5_9CYAN</name>
<evidence type="ECO:0000313" key="2">
    <source>
        <dbReference type="EMBL" id="XCM35461.1"/>
    </source>
</evidence>
<proteinExistence type="predicted"/>
<protein>
    <submittedName>
        <fullName evidence="2">Uncharacterized protein</fullName>
    </submittedName>
</protein>
<accession>A0AAU8J9S5</accession>
<gene>
    <name evidence="2" type="ORF">ABWT76_004145</name>
</gene>
<dbReference type="RefSeq" id="WP_156331640.1">
    <property type="nucleotide sequence ID" value="NZ_CP159837.1"/>
</dbReference>
<feature type="compositionally biased region" description="Polar residues" evidence="1">
    <location>
        <begin position="34"/>
        <end position="53"/>
    </location>
</feature>
<feature type="region of interest" description="Disordered" evidence="1">
    <location>
        <begin position="34"/>
        <end position="66"/>
    </location>
</feature>
<evidence type="ECO:0000256" key="1">
    <source>
        <dbReference type="SAM" id="MobiDB-lite"/>
    </source>
</evidence>
<organism evidence="2">
    <name type="scientific">Planktothricoides raciborskii GIHE-MW2</name>
    <dbReference type="NCBI Taxonomy" id="2792601"/>
    <lineage>
        <taxon>Bacteria</taxon>
        <taxon>Bacillati</taxon>
        <taxon>Cyanobacteriota</taxon>
        <taxon>Cyanophyceae</taxon>
        <taxon>Oscillatoriophycideae</taxon>
        <taxon>Oscillatoriales</taxon>
        <taxon>Oscillatoriaceae</taxon>
        <taxon>Planktothricoides</taxon>
    </lineage>
</organism>
<reference evidence="2" key="1">
    <citation type="submission" date="2024-07" db="EMBL/GenBank/DDBJ databases">
        <authorList>
            <person name="Kim Y.J."/>
            <person name="Jeong J.Y."/>
        </authorList>
    </citation>
    <scope>NUCLEOTIDE SEQUENCE</scope>
    <source>
        <strain evidence="2">GIHE-MW2</strain>
    </source>
</reference>
<dbReference type="AlphaFoldDB" id="A0AAU8J9S5"/>
<dbReference type="EMBL" id="CP159837">
    <property type="protein sequence ID" value="XCM35461.1"/>
    <property type="molecule type" value="Genomic_DNA"/>
</dbReference>
<sequence>MVLPCENDHPHFDIDRRSKPVSLGIKIIHQSLQFTQKGGHQPSTALTTDSPQGTHPRERSLLPPSK</sequence>